<dbReference type="SUPFAM" id="SSF52374">
    <property type="entry name" value="Nucleotidylyl transferase"/>
    <property type="match status" value="1"/>
</dbReference>
<organism evidence="2 3">
    <name type="scientific">Niastella koreensis</name>
    <dbReference type="NCBI Taxonomy" id="354356"/>
    <lineage>
        <taxon>Bacteria</taxon>
        <taxon>Pseudomonadati</taxon>
        <taxon>Bacteroidota</taxon>
        <taxon>Chitinophagia</taxon>
        <taxon>Chitinophagales</taxon>
        <taxon>Chitinophagaceae</taxon>
        <taxon>Niastella</taxon>
    </lineage>
</organism>
<dbReference type="EMBL" id="LWBO01000026">
    <property type="protein sequence ID" value="OQP44342.1"/>
    <property type="molecule type" value="Genomic_DNA"/>
</dbReference>
<dbReference type="InterPro" id="IPR052735">
    <property type="entry name" value="NAD_biosynth-regulator"/>
</dbReference>
<name>A0ABX3NS58_9BACT</name>
<protein>
    <submittedName>
        <fullName evidence="2">Cytidyltransferase</fullName>
    </submittedName>
</protein>
<dbReference type="Gene3D" id="3.40.50.300">
    <property type="entry name" value="P-loop containing nucleotide triphosphate hydrolases"/>
    <property type="match status" value="1"/>
</dbReference>
<dbReference type="InterPro" id="IPR027417">
    <property type="entry name" value="P-loop_NTPase"/>
</dbReference>
<feature type="domain" description="NadR/Ttd14 AAA" evidence="1">
    <location>
        <begin position="159"/>
        <end position="312"/>
    </location>
</feature>
<dbReference type="Pfam" id="PF13521">
    <property type="entry name" value="AAA_28"/>
    <property type="match status" value="1"/>
</dbReference>
<dbReference type="PANTHER" id="PTHR37512">
    <property type="entry name" value="TRIFUNCTIONAL NAD BIOSYNTHESIS/REGULATOR PROTEIN NADR"/>
    <property type="match status" value="1"/>
</dbReference>
<dbReference type="RefSeq" id="WP_014216597.1">
    <property type="nucleotide sequence ID" value="NZ_LWBO01000026.1"/>
</dbReference>
<evidence type="ECO:0000313" key="3">
    <source>
        <dbReference type="Proteomes" id="UP000192277"/>
    </source>
</evidence>
<accession>A0ABX3NS58</accession>
<dbReference type="InterPro" id="IPR004821">
    <property type="entry name" value="Cyt_trans-like"/>
</dbReference>
<dbReference type="InterPro" id="IPR014729">
    <property type="entry name" value="Rossmann-like_a/b/a_fold"/>
</dbReference>
<proteinExistence type="predicted"/>
<evidence type="ECO:0000259" key="1">
    <source>
        <dbReference type="Pfam" id="PF13521"/>
    </source>
</evidence>
<gene>
    <name evidence="2" type="ORF">A4D02_34970</name>
</gene>
<reference evidence="2 3" key="1">
    <citation type="submission" date="2016-04" db="EMBL/GenBank/DDBJ databases">
        <authorList>
            <person name="Chen L."/>
            <person name="Zhuang W."/>
            <person name="Wang G."/>
        </authorList>
    </citation>
    <scope>NUCLEOTIDE SEQUENCE [LARGE SCALE GENOMIC DNA]</scope>
    <source>
        <strain evidence="3">GR20</strain>
    </source>
</reference>
<comment type="caution">
    <text evidence="2">The sequence shown here is derived from an EMBL/GenBank/DDBJ whole genome shotgun (WGS) entry which is preliminary data.</text>
</comment>
<dbReference type="Gene3D" id="3.40.50.620">
    <property type="entry name" value="HUPs"/>
    <property type="match status" value="1"/>
</dbReference>
<dbReference type="Proteomes" id="UP000192277">
    <property type="component" value="Unassembled WGS sequence"/>
</dbReference>
<dbReference type="NCBIfam" id="TIGR00125">
    <property type="entry name" value="cyt_tran_rel"/>
    <property type="match status" value="1"/>
</dbReference>
<sequence>MVKGFVFGKFLPFHKGHEAMMRFALRHCDFLTVLVCASDKETISGELRKDWIEKTFPVPKNVEVRVLDYKEDELPNSSVSSKEISRIWATVFKNLFPDYSLLVTSEQYGYYLAEYMNIQHLPFDLPKTLVPVSATSVRNELLANWQFVPDAVRRDLVNKVVILGTESTGKTTLTEKLAAYFNCNKVMEAGRDLIPDSNDFSINDLHLVAREHARRIDEAADGSSPLVIIDTDIHITKSYCRFSFEQDLEVPAAVYHSNQAQLYLYLKNDVEYFQDGTRLSREERDRLDSFHRQVLREANINLVEITGNWEERFQLAVAQVKKLITLQYIYA</sequence>
<dbReference type="SUPFAM" id="SSF52540">
    <property type="entry name" value="P-loop containing nucleoside triphosphate hydrolases"/>
    <property type="match status" value="1"/>
</dbReference>
<keyword evidence="3" id="KW-1185">Reference proteome</keyword>
<evidence type="ECO:0000313" key="2">
    <source>
        <dbReference type="EMBL" id="OQP44342.1"/>
    </source>
</evidence>
<dbReference type="PANTHER" id="PTHR37512:SF1">
    <property type="entry name" value="NADR_TTD14 AAA DOMAIN-CONTAINING PROTEIN"/>
    <property type="match status" value="1"/>
</dbReference>
<dbReference type="InterPro" id="IPR038727">
    <property type="entry name" value="NadR/Ttd14_AAA_dom"/>
</dbReference>